<dbReference type="AlphaFoldDB" id="A0A139ALN9"/>
<feature type="compositionally biased region" description="Basic and acidic residues" evidence="3">
    <location>
        <begin position="254"/>
        <end position="285"/>
    </location>
</feature>
<dbReference type="Gene3D" id="2.30.30.40">
    <property type="entry name" value="SH3 Domains"/>
    <property type="match status" value="1"/>
</dbReference>
<feature type="domain" description="SH3" evidence="4">
    <location>
        <begin position="103"/>
        <end position="164"/>
    </location>
</feature>
<feature type="region of interest" description="Disordered" evidence="3">
    <location>
        <begin position="157"/>
        <end position="308"/>
    </location>
</feature>
<keyword evidence="1 2" id="KW-0728">SH3 domain</keyword>
<keyword evidence="6" id="KW-1185">Reference proteome</keyword>
<proteinExistence type="predicted"/>
<dbReference type="OrthoDB" id="5340910at2759"/>
<sequence>MIDGSCKGDYYDWIKGIALNLVGGKFIISKPGGEVNINSPQKGTDVYIEVNHQPRLDMVATLHSQLTKATTRIAALERTVALLQQSGSASHQGQAQTLLPPIDVKKVMHVVADYAPIQGDEIELAVGQVVFCNLQYHDGWCQGMNTITRASGYFPMSQVSSNPTPSPSAPPFTTRMDSIKCRGAPPSPPLSQRAVYTQFQPSGSYRRQTPPSTRNVANPTHTTLDASTSTPTRRNHSSPRRMARDGWCTSSQGRPERPCWTQEDRSRRWKEGSKGGIGAREEATARGEGSPGLRAHLSPLYTLSSHPL</sequence>
<name>A0A139ALN9_GONPJ</name>
<dbReference type="InterPro" id="IPR001452">
    <property type="entry name" value="SH3_domain"/>
</dbReference>
<protein>
    <recommendedName>
        <fullName evidence="4">SH3 domain-containing protein</fullName>
    </recommendedName>
</protein>
<dbReference type="SUPFAM" id="SSF50044">
    <property type="entry name" value="SH3-domain"/>
    <property type="match status" value="1"/>
</dbReference>
<reference evidence="5 6" key="1">
    <citation type="journal article" date="2015" name="Genome Biol. Evol.">
        <title>Phylogenomic analyses indicate that early fungi evolved digesting cell walls of algal ancestors of land plants.</title>
        <authorList>
            <person name="Chang Y."/>
            <person name="Wang S."/>
            <person name="Sekimoto S."/>
            <person name="Aerts A.L."/>
            <person name="Choi C."/>
            <person name="Clum A."/>
            <person name="LaButti K.M."/>
            <person name="Lindquist E.A."/>
            <person name="Yee Ngan C."/>
            <person name="Ohm R.A."/>
            <person name="Salamov A.A."/>
            <person name="Grigoriev I.V."/>
            <person name="Spatafora J.W."/>
            <person name="Berbee M.L."/>
        </authorList>
    </citation>
    <scope>NUCLEOTIDE SEQUENCE [LARGE SCALE GENOMIC DNA]</scope>
    <source>
        <strain evidence="5 6">JEL478</strain>
    </source>
</reference>
<gene>
    <name evidence="5" type="ORF">M427DRAFT_68199</name>
</gene>
<dbReference type="EMBL" id="KQ965745">
    <property type="protein sequence ID" value="KXS17669.1"/>
    <property type="molecule type" value="Genomic_DNA"/>
</dbReference>
<evidence type="ECO:0000256" key="1">
    <source>
        <dbReference type="ARBA" id="ARBA00022443"/>
    </source>
</evidence>
<evidence type="ECO:0000313" key="6">
    <source>
        <dbReference type="Proteomes" id="UP000070544"/>
    </source>
</evidence>
<evidence type="ECO:0000313" key="5">
    <source>
        <dbReference type="EMBL" id="KXS17669.1"/>
    </source>
</evidence>
<dbReference type="InterPro" id="IPR036028">
    <property type="entry name" value="SH3-like_dom_sf"/>
</dbReference>
<feature type="compositionally biased region" description="Polar residues" evidence="3">
    <location>
        <begin position="194"/>
        <end position="232"/>
    </location>
</feature>
<evidence type="ECO:0000256" key="3">
    <source>
        <dbReference type="SAM" id="MobiDB-lite"/>
    </source>
</evidence>
<evidence type="ECO:0000256" key="2">
    <source>
        <dbReference type="PROSITE-ProRule" id="PRU00192"/>
    </source>
</evidence>
<organism evidence="5 6">
    <name type="scientific">Gonapodya prolifera (strain JEL478)</name>
    <name type="common">Monoblepharis prolifera</name>
    <dbReference type="NCBI Taxonomy" id="1344416"/>
    <lineage>
        <taxon>Eukaryota</taxon>
        <taxon>Fungi</taxon>
        <taxon>Fungi incertae sedis</taxon>
        <taxon>Chytridiomycota</taxon>
        <taxon>Chytridiomycota incertae sedis</taxon>
        <taxon>Monoblepharidomycetes</taxon>
        <taxon>Monoblepharidales</taxon>
        <taxon>Gonapodyaceae</taxon>
        <taxon>Gonapodya</taxon>
    </lineage>
</organism>
<dbReference type="Proteomes" id="UP000070544">
    <property type="component" value="Unassembled WGS sequence"/>
</dbReference>
<dbReference type="PROSITE" id="PS50002">
    <property type="entry name" value="SH3"/>
    <property type="match status" value="1"/>
</dbReference>
<evidence type="ECO:0000259" key="4">
    <source>
        <dbReference type="PROSITE" id="PS50002"/>
    </source>
</evidence>
<accession>A0A139ALN9</accession>